<dbReference type="PROSITE" id="PS50157">
    <property type="entry name" value="ZINC_FINGER_C2H2_2"/>
    <property type="match status" value="1"/>
</dbReference>
<evidence type="ECO:0000256" key="2">
    <source>
        <dbReference type="ARBA" id="ARBA00022737"/>
    </source>
</evidence>
<dbReference type="PROSITE" id="PS00028">
    <property type="entry name" value="ZINC_FINGER_C2H2_1"/>
    <property type="match status" value="2"/>
</dbReference>
<accession>A0AAR5PB57</accession>
<dbReference type="PANTHER" id="PTHR24403:SF67">
    <property type="entry name" value="FI01116P-RELATED"/>
    <property type="match status" value="1"/>
</dbReference>
<feature type="compositionally biased region" description="Polar residues" evidence="6">
    <location>
        <begin position="369"/>
        <end position="389"/>
    </location>
</feature>
<organism evidence="8 9">
    <name type="scientific">Dendroctonus ponderosae</name>
    <name type="common">Mountain pine beetle</name>
    <dbReference type="NCBI Taxonomy" id="77166"/>
    <lineage>
        <taxon>Eukaryota</taxon>
        <taxon>Metazoa</taxon>
        <taxon>Ecdysozoa</taxon>
        <taxon>Arthropoda</taxon>
        <taxon>Hexapoda</taxon>
        <taxon>Insecta</taxon>
        <taxon>Pterygota</taxon>
        <taxon>Neoptera</taxon>
        <taxon>Endopterygota</taxon>
        <taxon>Coleoptera</taxon>
        <taxon>Polyphaga</taxon>
        <taxon>Cucujiformia</taxon>
        <taxon>Curculionidae</taxon>
        <taxon>Scolytinae</taxon>
        <taxon>Dendroctonus</taxon>
    </lineage>
</organism>
<dbReference type="GO" id="GO:0005634">
    <property type="term" value="C:nucleus"/>
    <property type="evidence" value="ECO:0007669"/>
    <property type="project" value="TreeGrafter"/>
</dbReference>
<evidence type="ECO:0000259" key="7">
    <source>
        <dbReference type="PROSITE" id="PS50157"/>
    </source>
</evidence>
<dbReference type="GeneID" id="109536366"/>
<dbReference type="AlphaFoldDB" id="A0AAR5PB57"/>
<dbReference type="GO" id="GO:0008270">
    <property type="term" value="F:zinc ion binding"/>
    <property type="evidence" value="ECO:0007669"/>
    <property type="project" value="UniProtKB-KW"/>
</dbReference>
<reference evidence="9" key="1">
    <citation type="journal article" date="2013" name="Genome Biol.">
        <title>Draft genome of the mountain pine beetle, Dendroctonus ponderosae Hopkins, a major forest pest.</title>
        <authorList>
            <person name="Keeling C.I."/>
            <person name="Yuen M.M."/>
            <person name="Liao N.Y."/>
            <person name="Docking T.R."/>
            <person name="Chan S.K."/>
            <person name="Taylor G.A."/>
            <person name="Palmquist D.L."/>
            <person name="Jackman S.D."/>
            <person name="Nguyen A."/>
            <person name="Li M."/>
            <person name="Henderson H."/>
            <person name="Janes J.K."/>
            <person name="Zhao Y."/>
            <person name="Pandoh P."/>
            <person name="Moore R."/>
            <person name="Sperling F.A."/>
            <person name="Huber D.P."/>
            <person name="Birol I."/>
            <person name="Jones S.J."/>
            <person name="Bohlmann J."/>
        </authorList>
    </citation>
    <scope>NUCLEOTIDE SEQUENCE</scope>
</reference>
<dbReference type="KEGG" id="dpa:109536366"/>
<dbReference type="GO" id="GO:0045944">
    <property type="term" value="P:positive regulation of transcription by RNA polymerase II"/>
    <property type="evidence" value="ECO:0007669"/>
    <property type="project" value="TreeGrafter"/>
</dbReference>
<dbReference type="InterPro" id="IPR013087">
    <property type="entry name" value="Znf_C2H2_type"/>
</dbReference>
<protein>
    <recommendedName>
        <fullName evidence="7">C2H2-type domain-containing protein</fullName>
    </recommendedName>
</protein>
<keyword evidence="9" id="KW-1185">Reference proteome</keyword>
<dbReference type="InterPro" id="IPR036236">
    <property type="entry name" value="Znf_C2H2_sf"/>
</dbReference>
<evidence type="ECO:0000256" key="4">
    <source>
        <dbReference type="ARBA" id="ARBA00022833"/>
    </source>
</evidence>
<dbReference type="Gene3D" id="3.30.160.60">
    <property type="entry name" value="Classic Zinc Finger"/>
    <property type="match status" value="2"/>
</dbReference>
<evidence type="ECO:0000313" key="9">
    <source>
        <dbReference type="Proteomes" id="UP000019118"/>
    </source>
</evidence>
<dbReference type="SUPFAM" id="SSF57667">
    <property type="entry name" value="beta-beta-alpha zinc fingers"/>
    <property type="match status" value="1"/>
</dbReference>
<dbReference type="Proteomes" id="UP000019118">
    <property type="component" value="Unassembled WGS sequence"/>
</dbReference>
<feature type="region of interest" description="Disordered" evidence="6">
    <location>
        <begin position="556"/>
        <end position="583"/>
    </location>
</feature>
<dbReference type="PANTHER" id="PTHR24403">
    <property type="entry name" value="ZINC FINGER PROTEIN"/>
    <property type="match status" value="1"/>
</dbReference>
<evidence type="ECO:0000256" key="6">
    <source>
        <dbReference type="SAM" id="MobiDB-lite"/>
    </source>
</evidence>
<sequence length="754" mass="84140">MNSDDLPIKPETTDGAPGDCLPIPSEHIKTEQGVEAPIASYSPTEHYFKCSFHGCPFTTTTLKLHKEHKKRHVLKGSRKCLYCSFSSNKQSALTWHLLHHVEAQNTKPSNVAKEEDVAAAFYCAFPWCSFSTNNHRLLKRHQAKHSPSSLKCRYCSFKCKKANVLKAHLKQHEDVNNSTPEHVTGEHFTEVKNEKILEITQGKGDFLTQFLKYDKWSMRIYLQCPKCPFKKRCSQKNMFLGHLQKHSATALGTKCSFCTYKTTVKGIKIHELIHLDRKIRLKKDWCSTIKSRLLLQHLKAQKKGSSSNNEESNENSDHAESSNDINSLEGCEQRSAALSPTNSAQNGNIQPANIRFAQSNLVETSVDNGATTAQDSTSIQITTSGSELSGRNGAKSPATPNAPDDQDSNNQSITITITTSEACNNADLIKQALVSEILKKFDSGKSSVDLSCNNAVDAAEEFAETVEVSDNLIEASPVHNESLFSNEFEMFTDFTQDIQSESKGFMDFNSPSSSEENCLEELISNDCHSLFEVSTGADQISNLDVDGWGVDGFSQTVQSSIDPPKASRKSTTKAADCSKTSKGTHEDNEVIIVIDSDEENQSENNQRHVVKPKRKLVESRVQPQKKDTTNTNAEIYACNHCPSKFLIKSQLAIHNMLHIARAGLRCPLCSYTNNKTSLLKHLMCHVVSDEGLFKCPLCDTTKRNIEYMNDHFKVVHSGHIFQPHEDVCRRRFCSGCCGKLLLNNTGLKAKYRFI</sequence>
<evidence type="ECO:0000256" key="3">
    <source>
        <dbReference type="ARBA" id="ARBA00022771"/>
    </source>
</evidence>
<feature type="domain" description="C2H2-type" evidence="7">
    <location>
        <begin position="636"/>
        <end position="663"/>
    </location>
</feature>
<evidence type="ECO:0000256" key="1">
    <source>
        <dbReference type="ARBA" id="ARBA00022723"/>
    </source>
</evidence>
<evidence type="ECO:0000256" key="5">
    <source>
        <dbReference type="PROSITE-ProRule" id="PRU00042"/>
    </source>
</evidence>
<dbReference type="SMART" id="SM00355">
    <property type="entry name" value="ZnF_C2H2"/>
    <property type="match status" value="9"/>
</dbReference>
<proteinExistence type="predicted"/>
<feature type="region of interest" description="Disordered" evidence="6">
    <location>
        <begin position="369"/>
        <end position="410"/>
    </location>
</feature>
<keyword evidence="3 5" id="KW-0863">Zinc-finger</keyword>
<keyword evidence="2" id="KW-0677">Repeat</keyword>
<name>A0AAR5PB57_DENPD</name>
<feature type="region of interest" description="Disordered" evidence="6">
    <location>
        <begin position="300"/>
        <end position="326"/>
    </location>
</feature>
<keyword evidence="4" id="KW-0862">Zinc</keyword>
<evidence type="ECO:0000313" key="8">
    <source>
        <dbReference type="EnsemblMetazoa" id="XP_019758112.1"/>
    </source>
</evidence>
<dbReference type="InterPro" id="IPR050688">
    <property type="entry name" value="Zinc_finger/UBP_domain"/>
</dbReference>
<dbReference type="EnsemblMetazoa" id="XM_019902553.1">
    <property type="protein sequence ID" value="XP_019758112.1"/>
    <property type="gene ID" value="LOC109536366"/>
</dbReference>
<reference evidence="8" key="2">
    <citation type="submission" date="2024-08" db="UniProtKB">
        <authorList>
            <consortium name="EnsemblMetazoa"/>
        </authorList>
    </citation>
    <scope>IDENTIFICATION</scope>
</reference>
<keyword evidence="1" id="KW-0479">Metal-binding</keyword>